<dbReference type="GO" id="GO:0000164">
    <property type="term" value="C:protein phosphatase type 1 complex"/>
    <property type="evidence" value="ECO:0007669"/>
    <property type="project" value="TreeGrafter"/>
</dbReference>
<comment type="caution">
    <text evidence="2">The sequence shown here is derived from an EMBL/GenBank/DDBJ whole genome shotgun (WGS) entry which is preliminary data.</text>
</comment>
<dbReference type="GeneID" id="83209416"/>
<dbReference type="PANTHER" id="PTHR12307">
    <property type="entry name" value="PROTEIN PHOSPHATASE 1 REGULATORY SUBUNIT"/>
    <property type="match status" value="1"/>
</dbReference>
<accession>A0AAD7VB97</accession>
<dbReference type="RefSeq" id="XP_058347218.1">
    <property type="nucleotide sequence ID" value="XM_058482087.1"/>
</dbReference>
<dbReference type="PANTHER" id="PTHR12307:SF36">
    <property type="entry name" value="GLYCOGEN-BINDING SUBUNIT 76A"/>
    <property type="match status" value="1"/>
</dbReference>
<evidence type="ECO:0000259" key="1">
    <source>
        <dbReference type="PROSITE" id="PS51159"/>
    </source>
</evidence>
<dbReference type="Gene3D" id="2.60.40.2440">
    <property type="entry name" value="Carbohydrate binding type-21 domain"/>
    <property type="match status" value="1"/>
</dbReference>
<name>A0AAD7VB97_9FUNG</name>
<feature type="domain" description="CBM21" evidence="1">
    <location>
        <begin position="122"/>
        <end position="236"/>
    </location>
</feature>
<dbReference type="EMBL" id="JARTCD010000005">
    <property type="protein sequence ID" value="KAJ8662305.1"/>
    <property type="molecule type" value="Genomic_DNA"/>
</dbReference>
<dbReference type="InterPro" id="IPR038175">
    <property type="entry name" value="CBM21_dom_sf"/>
</dbReference>
<gene>
    <name evidence="2" type="ORF">O0I10_001998</name>
</gene>
<dbReference type="Pfam" id="PF03370">
    <property type="entry name" value="CBM_21"/>
    <property type="match status" value="1"/>
</dbReference>
<dbReference type="PROSITE" id="PS51159">
    <property type="entry name" value="CBM21"/>
    <property type="match status" value="1"/>
</dbReference>
<reference evidence="2 3" key="1">
    <citation type="submission" date="2023-03" db="EMBL/GenBank/DDBJ databases">
        <title>Genome sequence of Lichtheimia ornata CBS 291.66.</title>
        <authorList>
            <person name="Mohabir J.T."/>
            <person name="Shea T.P."/>
            <person name="Kurbessoian T."/>
            <person name="Berby B."/>
            <person name="Fontaine J."/>
            <person name="Livny J."/>
            <person name="Gnirke A."/>
            <person name="Stajich J.E."/>
            <person name="Cuomo C.A."/>
        </authorList>
    </citation>
    <scope>NUCLEOTIDE SEQUENCE [LARGE SCALE GENOMIC DNA]</scope>
    <source>
        <strain evidence="2">CBS 291.66</strain>
    </source>
</reference>
<dbReference type="InterPro" id="IPR050782">
    <property type="entry name" value="PP1_regulatory_subunit_3"/>
</dbReference>
<dbReference type="Proteomes" id="UP001234581">
    <property type="component" value="Unassembled WGS sequence"/>
</dbReference>
<sequence>MTLVAASHYHHHHVFGAVPASRYYCNALRTTTSAVSHKNNKRVSLVKNARYVKPPQTTPSSPSSAKSIKKKKTVRFSDTIEHVRFFYQWEAPTTETTSPWCQQLNDHKGSFNSGLVLPTANAHANDKAAVKLEYFSVQPNQQHPLVTGQCCVVNFAFEKHVIVRYTFDNWRTFIDTDAVYQGPCNGSNHSKDRFSFSFVWHNAVGEDHQQLQLALRYLVNGHEYWDNNDGQNYNASLVSKSDP</sequence>
<dbReference type="AlphaFoldDB" id="A0AAD7VB97"/>
<keyword evidence="3" id="KW-1185">Reference proteome</keyword>
<organism evidence="2 3">
    <name type="scientific">Lichtheimia ornata</name>
    <dbReference type="NCBI Taxonomy" id="688661"/>
    <lineage>
        <taxon>Eukaryota</taxon>
        <taxon>Fungi</taxon>
        <taxon>Fungi incertae sedis</taxon>
        <taxon>Mucoromycota</taxon>
        <taxon>Mucoromycotina</taxon>
        <taxon>Mucoromycetes</taxon>
        <taxon>Mucorales</taxon>
        <taxon>Lichtheimiaceae</taxon>
        <taxon>Lichtheimia</taxon>
    </lineage>
</organism>
<proteinExistence type="predicted"/>
<evidence type="ECO:0000313" key="2">
    <source>
        <dbReference type="EMBL" id="KAJ8662305.1"/>
    </source>
</evidence>
<dbReference type="GO" id="GO:0008157">
    <property type="term" value="F:protein phosphatase 1 binding"/>
    <property type="evidence" value="ECO:0007669"/>
    <property type="project" value="TreeGrafter"/>
</dbReference>
<protein>
    <recommendedName>
        <fullName evidence="1">CBM21 domain-containing protein</fullName>
    </recommendedName>
</protein>
<evidence type="ECO:0000313" key="3">
    <source>
        <dbReference type="Proteomes" id="UP001234581"/>
    </source>
</evidence>
<dbReference type="InterPro" id="IPR005036">
    <property type="entry name" value="CBM21_dom"/>
</dbReference>